<sequence>MSAKDSRKLINIITVISTILMILLGIYWYKMGILTDQVKMKEYLSDKQVIGPLIFVFIQIIQVVIPIIPGGVSLVAGVIFFGPLWGFIYNYVGIVIGSIIIFFLARFYGKPFILHLVSEETYNKYMKWTVNQKKFNHIFAWCIIAPVAPDDILCMIAGLTEIKVSTYIMIIIFGKPWTILAYSLGLVYGSKWFLKILGK</sequence>
<evidence type="ECO:0000256" key="4">
    <source>
        <dbReference type="ARBA" id="ARBA00022989"/>
    </source>
</evidence>
<evidence type="ECO:0000313" key="8">
    <source>
        <dbReference type="EMBL" id="QIH23339.1"/>
    </source>
</evidence>
<feature type="transmembrane region" description="Helical" evidence="6">
    <location>
        <begin position="166"/>
        <end position="189"/>
    </location>
</feature>
<gene>
    <name evidence="8" type="ORF">G6Z83_00730</name>
</gene>
<comment type="similarity">
    <text evidence="6">Belongs to the TVP38/TMEM64 family.</text>
</comment>
<accession>A0A6G7B7P2</accession>
<proteinExistence type="inferred from homology"/>
<feature type="transmembrane region" description="Helical" evidence="6">
    <location>
        <begin position="49"/>
        <end position="82"/>
    </location>
</feature>
<dbReference type="Pfam" id="PF09335">
    <property type="entry name" value="VTT_dom"/>
    <property type="match status" value="1"/>
</dbReference>
<keyword evidence="4 6" id="KW-1133">Transmembrane helix</keyword>
<name>A0A6G7B7P2_9LACO</name>
<evidence type="ECO:0000313" key="9">
    <source>
        <dbReference type="Proteomes" id="UP000501676"/>
    </source>
</evidence>
<evidence type="ECO:0000256" key="3">
    <source>
        <dbReference type="ARBA" id="ARBA00022692"/>
    </source>
</evidence>
<dbReference type="InterPro" id="IPR015414">
    <property type="entry name" value="TMEM64"/>
</dbReference>
<evidence type="ECO:0000256" key="6">
    <source>
        <dbReference type="RuleBase" id="RU366058"/>
    </source>
</evidence>
<evidence type="ECO:0000256" key="1">
    <source>
        <dbReference type="ARBA" id="ARBA00004651"/>
    </source>
</evidence>
<comment type="subcellular location">
    <subcellularLocation>
        <location evidence="1 6">Cell membrane</location>
        <topology evidence="1 6">Multi-pass membrane protein</topology>
    </subcellularLocation>
</comment>
<reference evidence="8 9" key="1">
    <citation type="submission" date="2020-02" db="EMBL/GenBank/DDBJ databases">
        <title>Complete genome sequences of six Lactobacillus iners strains isolated from the human vagina.</title>
        <authorList>
            <person name="France M.T."/>
            <person name="Rutt L."/>
            <person name="Narina S."/>
            <person name="Arbaugh S."/>
            <person name="Humphrys M.S."/>
            <person name="Ma B."/>
            <person name="Hayward M.R."/>
            <person name="Relman D."/>
            <person name="Kwon D.S."/>
            <person name="Ravel J."/>
        </authorList>
    </citation>
    <scope>NUCLEOTIDE SEQUENCE [LARGE SCALE GENOMIC DNA]</scope>
    <source>
        <strain evidence="8 9">C0210C1</strain>
    </source>
</reference>
<evidence type="ECO:0000256" key="5">
    <source>
        <dbReference type="ARBA" id="ARBA00023136"/>
    </source>
</evidence>
<feature type="transmembrane region" description="Helical" evidence="6">
    <location>
        <begin position="12"/>
        <end position="29"/>
    </location>
</feature>
<dbReference type="PANTHER" id="PTHR12677">
    <property type="entry name" value="GOLGI APPARATUS MEMBRANE PROTEIN TVP38-RELATED"/>
    <property type="match status" value="1"/>
</dbReference>
<dbReference type="GO" id="GO:0005886">
    <property type="term" value="C:plasma membrane"/>
    <property type="evidence" value="ECO:0007669"/>
    <property type="project" value="UniProtKB-SubCell"/>
</dbReference>
<dbReference type="AlphaFoldDB" id="A0A6G7B7P2"/>
<evidence type="ECO:0000259" key="7">
    <source>
        <dbReference type="Pfam" id="PF09335"/>
    </source>
</evidence>
<organism evidence="8 9">
    <name type="scientific">Lactobacillus iners</name>
    <dbReference type="NCBI Taxonomy" id="147802"/>
    <lineage>
        <taxon>Bacteria</taxon>
        <taxon>Bacillati</taxon>
        <taxon>Bacillota</taxon>
        <taxon>Bacilli</taxon>
        <taxon>Lactobacillales</taxon>
        <taxon>Lactobacillaceae</taxon>
        <taxon>Lactobacillus</taxon>
    </lineage>
</organism>
<dbReference type="PANTHER" id="PTHR12677:SF49">
    <property type="entry name" value="TVP38_TMEM64 FAMILY MEMBRANE PROTEIN"/>
    <property type="match status" value="1"/>
</dbReference>
<feature type="transmembrane region" description="Helical" evidence="6">
    <location>
        <begin position="88"/>
        <end position="108"/>
    </location>
</feature>
<dbReference type="InterPro" id="IPR032816">
    <property type="entry name" value="VTT_dom"/>
</dbReference>
<dbReference type="EMBL" id="CP049228">
    <property type="protein sequence ID" value="QIH23339.1"/>
    <property type="molecule type" value="Genomic_DNA"/>
</dbReference>
<keyword evidence="2 6" id="KW-1003">Cell membrane</keyword>
<keyword evidence="5 6" id="KW-0472">Membrane</keyword>
<dbReference type="Proteomes" id="UP000501676">
    <property type="component" value="Chromosome"/>
</dbReference>
<feature type="domain" description="VTT" evidence="7">
    <location>
        <begin position="68"/>
        <end position="183"/>
    </location>
</feature>
<keyword evidence="3 6" id="KW-0812">Transmembrane</keyword>
<evidence type="ECO:0000256" key="2">
    <source>
        <dbReference type="ARBA" id="ARBA00022475"/>
    </source>
</evidence>
<feature type="transmembrane region" description="Helical" evidence="6">
    <location>
        <begin position="138"/>
        <end position="160"/>
    </location>
</feature>
<dbReference type="GeneID" id="93220960"/>
<dbReference type="RefSeq" id="WP_006730305.1">
    <property type="nucleotide sequence ID" value="NZ_CABKQA010000004.1"/>
</dbReference>
<protein>
    <recommendedName>
        <fullName evidence="6">TVP38/TMEM64 family membrane protein</fullName>
    </recommendedName>
</protein>